<evidence type="ECO:0000313" key="2">
    <source>
        <dbReference type="Proteomes" id="UP001501004"/>
    </source>
</evidence>
<reference evidence="2" key="1">
    <citation type="journal article" date="2019" name="Int. J. Syst. Evol. Microbiol.">
        <title>The Global Catalogue of Microorganisms (GCM) 10K type strain sequencing project: providing services to taxonomists for standard genome sequencing and annotation.</title>
        <authorList>
            <consortium name="The Broad Institute Genomics Platform"/>
            <consortium name="The Broad Institute Genome Sequencing Center for Infectious Disease"/>
            <person name="Wu L."/>
            <person name="Ma J."/>
        </authorList>
    </citation>
    <scope>NUCLEOTIDE SEQUENCE [LARGE SCALE GENOMIC DNA]</scope>
    <source>
        <strain evidence="2">JCM 16949</strain>
    </source>
</reference>
<comment type="caution">
    <text evidence="1">The sequence shown here is derived from an EMBL/GenBank/DDBJ whole genome shotgun (WGS) entry which is preliminary data.</text>
</comment>
<keyword evidence="2" id="KW-1185">Reference proteome</keyword>
<name>A0ABP7F419_9MICO</name>
<gene>
    <name evidence="1" type="ORF">GCM10022239_03830</name>
</gene>
<accession>A0ABP7F419</accession>
<dbReference type="Proteomes" id="UP001501004">
    <property type="component" value="Unassembled WGS sequence"/>
</dbReference>
<dbReference type="EMBL" id="BAABAE010000001">
    <property type="protein sequence ID" value="GAA3730491.1"/>
    <property type="molecule type" value="Genomic_DNA"/>
</dbReference>
<organism evidence="1 2">
    <name type="scientific">Leifsonella bigeumensis</name>
    <dbReference type="NCBI Taxonomy" id="433643"/>
    <lineage>
        <taxon>Bacteria</taxon>
        <taxon>Bacillati</taxon>
        <taxon>Actinomycetota</taxon>
        <taxon>Actinomycetes</taxon>
        <taxon>Micrococcales</taxon>
        <taxon>Microbacteriaceae</taxon>
        <taxon>Leifsonella</taxon>
    </lineage>
</organism>
<evidence type="ECO:0000313" key="1">
    <source>
        <dbReference type="EMBL" id="GAA3730491.1"/>
    </source>
</evidence>
<protein>
    <submittedName>
        <fullName evidence="1">Uncharacterized protein</fullName>
    </submittedName>
</protein>
<sequence length="70" mass="7846">MLVAEWVEHKECDETFTRNYLLSSGENFSWSGPCGFAGDVDVMGDHETATAFWSCPRCGAEHDVSREVFP</sequence>
<proteinExistence type="predicted"/>